<organism evidence="6 7">
    <name type="scientific">Flammeovirga agarivorans</name>
    <dbReference type="NCBI Taxonomy" id="2726742"/>
    <lineage>
        <taxon>Bacteria</taxon>
        <taxon>Pseudomonadati</taxon>
        <taxon>Bacteroidota</taxon>
        <taxon>Cytophagia</taxon>
        <taxon>Cytophagales</taxon>
        <taxon>Flammeovirgaceae</taxon>
        <taxon>Flammeovirga</taxon>
    </lineage>
</organism>
<dbReference type="Pfam" id="PF16738">
    <property type="entry name" value="CBM26"/>
    <property type="match status" value="2"/>
</dbReference>
<dbReference type="GO" id="GO:0005975">
    <property type="term" value="P:carbohydrate metabolic process"/>
    <property type="evidence" value="ECO:0007669"/>
    <property type="project" value="InterPro"/>
</dbReference>
<dbReference type="InterPro" id="IPR013780">
    <property type="entry name" value="Glyco_hydro_b"/>
</dbReference>
<evidence type="ECO:0000313" key="6">
    <source>
        <dbReference type="EMBL" id="NLR92109.1"/>
    </source>
</evidence>
<dbReference type="InterPro" id="IPR017853">
    <property type="entry name" value="GH"/>
</dbReference>
<dbReference type="Proteomes" id="UP000585050">
    <property type="component" value="Unassembled WGS sequence"/>
</dbReference>
<dbReference type="InterPro" id="IPR012850">
    <property type="entry name" value="A-amylase_bs_C"/>
</dbReference>
<dbReference type="SMART" id="SM00810">
    <property type="entry name" value="Alpha-amyl_C2"/>
    <property type="match status" value="1"/>
</dbReference>
<reference evidence="6 7" key="1">
    <citation type="submission" date="2020-04" db="EMBL/GenBank/DDBJ databases">
        <title>Flammeovirga sp. SR4, a novel species isolated from seawater.</title>
        <authorList>
            <person name="Wang X."/>
        </authorList>
    </citation>
    <scope>NUCLEOTIDE SEQUENCE [LARGE SCALE GENOMIC DNA]</scope>
    <source>
        <strain evidence="6 7">SR4</strain>
    </source>
</reference>
<dbReference type="InterPro" id="IPR031965">
    <property type="entry name" value="CBM26"/>
</dbReference>
<feature type="compositionally biased region" description="Low complexity" evidence="3">
    <location>
        <begin position="577"/>
        <end position="589"/>
    </location>
</feature>
<proteinExistence type="predicted"/>
<keyword evidence="7" id="KW-1185">Reference proteome</keyword>
<gene>
    <name evidence="6" type="ORF">HGP29_12860</name>
</gene>
<dbReference type="CDD" id="cd11314">
    <property type="entry name" value="AmyAc_arch_bac_plant_AmyA"/>
    <property type="match status" value="1"/>
</dbReference>
<keyword evidence="2" id="KW-0326">Glycosidase</keyword>
<protein>
    <submittedName>
        <fullName evidence="6">Starch-binding protein</fullName>
    </submittedName>
</protein>
<feature type="region of interest" description="Disordered" evidence="3">
    <location>
        <begin position="575"/>
        <end position="595"/>
    </location>
</feature>
<evidence type="ECO:0000256" key="1">
    <source>
        <dbReference type="ARBA" id="ARBA00022801"/>
    </source>
</evidence>
<dbReference type="Pfam" id="PF18962">
    <property type="entry name" value="Por_Secre_tail"/>
    <property type="match status" value="1"/>
</dbReference>
<evidence type="ECO:0000259" key="5">
    <source>
        <dbReference type="SMART" id="SM00810"/>
    </source>
</evidence>
<dbReference type="NCBIfam" id="TIGR04183">
    <property type="entry name" value="Por_Secre_tail"/>
    <property type="match status" value="1"/>
</dbReference>
<dbReference type="InterPro" id="IPR026444">
    <property type="entry name" value="Secre_tail"/>
</dbReference>
<keyword evidence="1" id="KW-0378">Hydrolase</keyword>
<dbReference type="InterPro" id="IPR006047">
    <property type="entry name" value="GH13_cat_dom"/>
</dbReference>
<dbReference type="SUPFAM" id="SSF51011">
    <property type="entry name" value="Glycosyl hydrolase domain"/>
    <property type="match status" value="1"/>
</dbReference>
<dbReference type="Gene3D" id="3.20.20.80">
    <property type="entry name" value="Glycosidases"/>
    <property type="match status" value="1"/>
</dbReference>
<dbReference type="SMART" id="SM00642">
    <property type="entry name" value="Aamy"/>
    <property type="match status" value="1"/>
</dbReference>
<accession>A0A7X8SKV0</accession>
<evidence type="ECO:0000259" key="4">
    <source>
        <dbReference type="SMART" id="SM00642"/>
    </source>
</evidence>
<name>A0A7X8SKV0_9BACT</name>
<dbReference type="PANTHER" id="PTHR43447">
    <property type="entry name" value="ALPHA-AMYLASE"/>
    <property type="match status" value="1"/>
</dbReference>
<dbReference type="InterPro" id="IPR059177">
    <property type="entry name" value="GH29D-like_dom"/>
</dbReference>
<dbReference type="InterPro" id="IPR013783">
    <property type="entry name" value="Ig-like_fold"/>
</dbReference>
<dbReference type="GO" id="GO:0004556">
    <property type="term" value="F:alpha-amylase activity"/>
    <property type="evidence" value="ECO:0007669"/>
    <property type="project" value="InterPro"/>
</dbReference>
<comment type="caution">
    <text evidence="6">The sequence shown here is derived from an EMBL/GenBank/DDBJ whole genome shotgun (WGS) entry which is preliminary data.</text>
</comment>
<evidence type="ECO:0000256" key="3">
    <source>
        <dbReference type="SAM" id="MobiDB-lite"/>
    </source>
</evidence>
<evidence type="ECO:0000313" key="7">
    <source>
        <dbReference type="Proteomes" id="UP000585050"/>
    </source>
</evidence>
<dbReference type="AlphaFoldDB" id="A0A7X8SKV0"/>
<evidence type="ECO:0000256" key="2">
    <source>
        <dbReference type="ARBA" id="ARBA00023295"/>
    </source>
</evidence>
<feature type="domain" description="Alpha-amylase C-terminal beta-sheet" evidence="5">
    <location>
        <begin position="340"/>
        <end position="398"/>
    </location>
</feature>
<dbReference type="EMBL" id="JABAIL010000003">
    <property type="protein sequence ID" value="NLR92109.1"/>
    <property type="molecule type" value="Genomic_DNA"/>
</dbReference>
<dbReference type="Gene3D" id="2.60.40.10">
    <property type="entry name" value="Immunoglobulins"/>
    <property type="match status" value="3"/>
</dbReference>
<dbReference type="Pfam" id="PF13290">
    <property type="entry name" value="CHB_HEX_C_1"/>
    <property type="match status" value="2"/>
</dbReference>
<dbReference type="Pfam" id="PF00128">
    <property type="entry name" value="Alpha-amylase"/>
    <property type="match status" value="1"/>
</dbReference>
<dbReference type="GO" id="GO:0005509">
    <property type="term" value="F:calcium ion binding"/>
    <property type="evidence" value="ECO:0007669"/>
    <property type="project" value="InterPro"/>
</dbReference>
<dbReference type="Pfam" id="PF07821">
    <property type="entry name" value="Alpha-amyl_C2"/>
    <property type="match status" value="1"/>
</dbReference>
<dbReference type="Gene3D" id="2.60.40.1180">
    <property type="entry name" value="Golgi alpha-mannosidase II"/>
    <property type="match status" value="1"/>
</dbReference>
<dbReference type="Gene3D" id="3.30.1920.20">
    <property type="match status" value="1"/>
</dbReference>
<dbReference type="RefSeq" id="WP_168882814.1">
    <property type="nucleotide sequence ID" value="NZ_JABAIL010000003.1"/>
</dbReference>
<feature type="domain" description="Glycosyl hydrolase family 13 catalytic" evidence="4">
    <location>
        <begin position="15"/>
        <end position="339"/>
    </location>
</feature>
<sequence>MNYHTASAQQGGRSDVLLQGFHWEAADPAKKDWWQNLDSKVGEISNAGFDAIWLPPPSDAADRAGYLPRKWYDLNSNYGTEAELRSLVQNLGNNNVQAIADIVINHRVGSTGWADFTEPSLGGCSSICADDEVNWSEYSTEQGAACGDNDSGTQYEAARDLNHNSFTVRDEIKKWMNWLKNDVGFDGWRYDFVHGFNAYYFAEYNNATSPYISIGEQWKPYNEITAWLDGAQNTSSAFDFPLKYTLHDAVRGNYNYLNGLPSLLGTRGSQAVTFLENHDTEPVRSEYGNNSFPNNPSDNSTLLQGYAYILTHPGIPVVFYSHFFDYGIKDALTEMIQVRKDNGITNTSYVQVEGGNDNSYYAAIIDNKVAMKIGGGNWSPGNGWNLKTSGPGYAIWDKGPVVTLPTLTLNSPSGNHSDGCATVSLTASEGTIYYTTDGSTPNSNSLVYTSAIEVCGQVGETKTVKAIAINENGSSDLVEGVYTFNEAASMTVYFKPNCSNPGIYFWGVVDGDQTTTWPGENMQPSAKYDGFYEFTIEGSCSNLILLCGSTKITGDEMNVCGDVWYDNGWVAEPVPDTPDTSTPSITISPNGGTHDGEVSITLTATDDRDNSPSIFYSTDGSTPSIQATSSVTFTLTESATVNYYAIDATGNQTSTESSNFVVNPLPEPNGGFKVHVQGYNLIHHWGASPTGSVSNTVWPGATMNLENGWYVYEFPSNVTSSNLLFHDGNGNQTDDFTRSSDGWYKDGQWYDSEPITPEPADGLTVHFKSSWGNSTKIHYWAASNGASSNWPGESMISEGNGWYRYTIEGATSSNLLFHNGSGAQTSDLNRTGEGWYKDGQWYSSNPESSSSRTVSQSLDLEKELQLYPTEVTNGFTIDIQLRENAVLHLQTFDLNGQAVLSPIHKALTLGSHQLKVNTLDLSQGLYIVKVQAGDQIYIRKIIVR</sequence>
<dbReference type="SUPFAM" id="SSF51445">
    <property type="entry name" value="(Trans)glycosidases"/>
    <property type="match status" value="1"/>
</dbReference>